<reference evidence="2 3" key="1">
    <citation type="submission" date="2016-05" db="EMBL/GenBank/DDBJ databases">
        <title>Genomic Taxonomy of the Vibrionaceae.</title>
        <authorList>
            <person name="Gomez-Gil B."/>
            <person name="Enciso-Ibarra J."/>
        </authorList>
    </citation>
    <scope>NUCLEOTIDE SEQUENCE [LARGE SCALE GENOMIC DNA]</scope>
    <source>
        <strain evidence="2 3">CAIM 1920</strain>
    </source>
</reference>
<evidence type="ECO:0000313" key="2">
    <source>
        <dbReference type="EMBL" id="ODA32427.1"/>
    </source>
</evidence>
<evidence type="ECO:0000313" key="3">
    <source>
        <dbReference type="Proteomes" id="UP000094936"/>
    </source>
</evidence>
<dbReference type="STRING" id="1080227.A8L45_12570"/>
<accession>A0A1C3EGQ3</accession>
<keyword evidence="1" id="KW-0472">Membrane</keyword>
<keyword evidence="1" id="KW-1133">Transmembrane helix</keyword>
<protein>
    <submittedName>
        <fullName evidence="2">Uncharacterized protein</fullName>
    </submittedName>
</protein>
<feature type="transmembrane region" description="Helical" evidence="1">
    <location>
        <begin position="21"/>
        <end position="40"/>
    </location>
</feature>
<gene>
    <name evidence="2" type="ORF">A8L45_12570</name>
</gene>
<dbReference type="RefSeq" id="WP_068902780.1">
    <property type="nucleotide sequence ID" value="NZ_JBHUIF010000031.1"/>
</dbReference>
<sequence length="66" mass="6768">MKQVITMQEAKEVQGAGLADVATALVGLLVISADIISGIGTQKLTSFVEAIVGVFTAVFNLFGGNN</sequence>
<dbReference type="EMBL" id="LYBM01000022">
    <property type="protein sequence ID" value="ODA32427.1"/>
    <property type="molecule type" value="Genomic_DNA"/>
</dbReference>
<proteinExistence type="predicted"/>
<keyword evidence="3" id="KW-1185">Reference proteome</keyword>
<evidence type="ECO:0000256" key="1">
    <source>
        <dbReference type="SAM" id="Phobius"/>
    </source>
</evidence>
<feature type="transmembrane region" description="Helical" evidence="1">
    <location>
        <begin position="46"/>
        <end position="63"/>
    </location>
</feature>
<keyword evidence="1" id="KW-0812">Transmembrane</keyword>
<name>A0A1C3EGQ3_9GAMM</name>
<dbReference type="AlphaFoldDB" id="A0A1C3EGQ3"/>
<organism evidence="2 3">
    <name type="scientific">Veronia pacifica</name>
    <dbReference type="NCBI Taxonomy" id="1080227"/>
    <lineage>
        <taxon>Bacteria</taxon>
        <taxon>Pseudomonadati</taxon>
        <taxon>Pseudomonadota</taxon>
        <taxon>Gammaproteobacteria</taxon>
        <taxon>Vibrionales</taxon>
        <taxon>Vibrionaceae</taxon>
        <taxon>Veronia</taxon>
    </lineage>
</organism>
<dbReference type="Proteomes" id="UP000094936">
    <property type="component" value="Unassembled WGS sequence"/>
</dbReference>
<comment type="caution">
    <text evidence="2">The sequence shown here is derived from an EMBL/GenBank/DDBJ whole genome shotgun (WGS) entry which is preliminary data.</text>
</comment>